<dbReference type="InterPro" id="IPR044492">
    <property type="entry name" value="P_typ_ATPase_HD_dom"/>
</dbReference>
<feature type="transmembrane region" description="Helical" evidence="14">
    <location>
        <begin position="808"/>
        <end position="833"/>
    </location>
</feature>
<dbReference type="CDD" id="cd02089">
    <property type="entry name" value="P-type_ATPase_Ca_prok"/>
    <property type="match status" value="1"/>
</dbReference>
<dbReference type="STRING" id="657314.CK5_07540"/>
<dbReference type="Gene3D" id="3.40.50.1000">
    <property type="entry name" value="HAD superfamily/HAD-like"/>
    <property type="match status" value="1"/>
</dbReference>
<dbReference type="Gene3D" id="2.70.150.10">
    <property type="entry name" value="Calcium-transporting ATPase, cytoplasmic transduction domain A"/>
    <property type="match status" value="1"/>
</dbReference>
<proteinExistence type="inferred from homology"/>
<dbReference type="Gene3D" id="1.20.1110.10">
    <property type="entry name" value="Calcium-transporting ATPase, transmembrane domain"/>
    <property type="match status" value="1"/>
</dbReference>
<evidence type="ECO:0000256" key="11">
    <source>
        <dbReference type="ARBA" id="ARBA00022989"/>
    </source>
</evidence>
<keyword evidence="7" id="KW-0479">Metal-binding</keyword>
<dbReference type="GO" id="GO:0005388">
    <property type="term" value="F:P-type calcium transporter activity"/>
    <property type="evidence" value="ECO:0007669"/>
    <property type="project" value="UniProtKB-EC"/>
</dbReference>
<evidence type="ECO:0000256" key="2">
    <source>
        <dbReference type="ARBA" id="ARBA00005675"/>
    </source>
</evidence>
<dbReference type="GO" id="GO:0140352">
    <property type="term" value="P:export from cell"/>
    <property type="evidence" value="ECO:0007669"/>
    <property type="project" value="UniProtKB-ARBA"/>
</dbReference>
<organism evidence="16 17">
    <name type="scientific">Blautia obeum</name>
    <dbReference type="NCBI Taxonomy" id="40520"/>
    <lineage>
        <taxon>Bacteria</taxon>
        <taxon>Bacillati</taxon>
        <taxon>Bacillota</taxon>
        <taxon>Clostridia</taxon>
        <taxon>Lachnospirales</taxon>
        <taxon>Lachnospiraceae</taxon>
        <taxon>Blautia</taxon>
    </lineage>
</organism>
<evidence type="ECO:0000256" key="6">
    <source>
        <dbReference type="ARBA" id="ARBA00022692"/>
    </source>
</evidence>
<evidence type="ECO:0000256" key="13">
    <source>
        <dbReference type="ARBA" id="ARBA00048694"/>
    </source>
</evidence>
<dbReference type="PRINTS" id="PR00119">
    <property type="entry name" value="CATATPASE"/>
</dbReference>
<keyword evidence="5" id="KW-0406">Ion transport</keyword>
<evidence type="ECO:0000259" key="15">
    <source>
        <dbReference type="SMART" id="SM00831"/>
    </source>
</evidence>
<name>A0A173WHA3_9FIRM</name>
<keyword evidence="5" id="KW-0109">Calcium transport</keyword>
<dbReference type="GO" id="GO:0016887">
    <property type="term" value="F:ATP hydrolysis activity"/>
    <property type="evidence" value="ECO:0007669"/>
    <property type="project" value="InterPro"/>
</dbReference>
<evidence type="ECO:0000256" key="1">
    <source>
        <dbReference type="ARBA" id="ARBA00004651"/>
    </source>
</evidence>
<comment type="catalytic activity">
    <reaction evidence="13">
        <text>Ca(2+)(in) + ATP + H2O = Ca(2+)(out) + ADP + phosphate + H(+)</text>
        <dbReference type="Rhea" id="RHEA:18105"/>
        <dbReference type="ChEBI" id="CHEBI:15377"/>
        <dbReference type="ChEBI" id="CHEBI:15378"/>
        <dbReference type="ChEBI" id="CHEBI:29108"/>
        <dbReference type="ChEBI" id="CHEBI:30616"/>
        <dbReference type="ChEBI" id="CHEBI:43474"/>
        <dbReference type="ChEBI" id="CHEBI:456216"/>
        <dbReference type="EC" id="7.2.2.10"/>
    </reaction>
</comment>
<evidence type="ECO:0000256" key="14">
    <source>
        <dbReference type="SAM" id="Phobius"/>
    </source>
</evidence>
<dbReference type="Pfam" id="PF13246">
    <property type="entry name" value="Cation_ATPase"/>
    <property type="match status" value="1"/>
</dbReference>
<feature type="domain" description="Cation-transporting P-type ATPase N-terminal" evidence="15">
    <location>
        <begin position="3"/>
        <end position="76"/>
    </location>
</feature>
<dbReference type="EMBL" id="CYZA01000001">
    <property type="protein sequence ID" value="CUN38764.1"/>
    <property type="molecule type" value="Genomic_DNA"/>
</dbReference>
<dbReference type="InterPro" id="IPR023214">
    <property type="entry name" value="HAD_sf"/>
</dbReference>
<comment type="subcellular location">
    <subcellularLocation>
        <location evidence="1">Cell membrane</location>
        <topology evidence="1">Multi-pass membrane protein</topology>
    </subcellularLocation>
</comment>
<dbReference type="InterPro" id="IPR023299">
    <property type="entry name" value="ATPase_P-typ_cyto_dom_N"/>
</dbReference>
<keyword evidence="5" id="KW-0813">Transport</keyword>
<keyword evidence="9" id="KW-0067">ATP-binding</keyword>
<keyword evidence="12 14" id="KW-0472">Membrane</keyword>
<feature type="transmembrane region" description="Helical" evidence="14">
    <location>
        <begin position="839"/>
        <end position="860"/>
    </location>
</feature>
<dbReference type="Gene3D" id="3.40.1110.10">
    <property type="entry name" value="Calcium-transporting ATPase, cytoplasmic domain N"/>
    <property type="match status" value="1"/>
</dbReference>
<evidence type="ECO:0000256" key="8">
    <source>
        <dbReference type="ARBA" id="ARBA00022741"/>
    </source>
</evidence>
<dbReference type="GO" id="GO:0046872">
    <property type="term" value="F:metal ion binding"/>
    <property type="evidence" value="ECO:0007669"/>
    <property type="project" value="UniProtKB-KW"/>
</dbReference>
<evidence type="ECO:0000256" key="12">
    <source>
        <dbReference type="ARBA" id="ARBA00023136"/>
    </source>
</evidence>
<dbReference type="SUPFAM" id="SSF56784">
    <property type="entry name" value="HAD-like"/>
    <property type="match status" value="1"/>
</dbReference>
<keyword evidence="11 14" id="KW-1133">Transmembrane helix</keyword>
<dbReference type="GO" id="GO:0005524">
    <property type="term" value="F:ATP binding"/>
    <property type="evidence" value="ECO:0007669"/>
    <property type="project" value="UniProtKB-KW"/>
</dbReference>
<gene>
    <name evidence="16" type="ORF">ERS852395_00155</name>
</gene>
<dbReference type="NCBIfam" id="TIGR01494">
    <property type="entry name" value="ATPase_P-type"/>
    <property type="match status" value="2"/>
</dbReference>
<sequence>MREIYQQTVEEVLDHVESRESGLASEQVKRSREKCGWNELAEGKKKSILQIFFEQYKDFLVLILIASAVISGMLGDVESAAVIVIVITINAILGTVQTVKAEQSLQSLKKLSGPEAKVLRNGVAVQLPARELVVGDVILLEAGDMIPADGRLIENASLKVDESALTGESLAVEKSMDTILAEAPLGDRTNMLFSGSFVTYGRGKAVVTDVGMQTEVGKIAGLLKSTSEKQTPLQANLDDFGKKLSILILIFCGILFAINVFRGEKISSAFMFAVALAVAAIPEALSSIVTIVLSFGTQKMAKEHAIIRKLQAVEGLGSVSVICSDKTGTLTQNKMTVEDYYIDGKRISAAAIDAADPAQRCLLDYSILCNDSTNENGVEIGDPTETALINLGSRCGIEAADVRNLYPREGELPFDSDRKMMSTLHRIDGENRMIVKGAVDRLLELTERIWTKDGVREITEADKEKIQMQNQDFSMEGLRVLAFTYREIPENHILTMEDEKHLVFLGLIAMMDPPREESKAAVAECIKAGIRPVMITGDHKITAAAIAKRIGILHDLSEACEGADIENMSDEQLREFVPNISVYARVSPEHKIRIVRAWQEKGMIVAMTGDGVNDAPALKQADIGVAMGVTGTEVAKDAAAMVLTDDNFATIVKAVENGRNLYQNIKYAIQFLLSGNFGAILAVLCASLAGLPVPFAPVHLLFINLLTDSLPAIALGVEPHSSEVMNEKPRSADESILTKDFLGKIGLEGFVIGVMTMIGFLTGYYQNGALLGSTYAFGTLCLARLFHGFNCKSDHPVIFTKRFFNNKWLQGAFALGSVLITAVLTVPGLHFLFKVETLNLMQLGCVYLYAFASLPIIQMLKWIRMKLRKRGER</sequence>
<feature type="transmembrane region" description="Helical" evidence="14">
    <location>
        <begin position="269"/>
        <end position="293"/>
    </location>
</feature>
<dbReference type="PROSITE" id="PS00154">
    <property type="entry name" value="ATPASE_E1_E2"/>
    <property type="match status" value="1"/>
</dbReference>
<accession>A0A173WHA3</accession>
<dbReference type="GO" id="GO:0005886">
    <property type="term" value="C:plasma membrane"/>
    <property type="evidence" value="ECO:0007669"/>
    <property type="project" value="UniProtKB-SubCell"/>
</dbReference>
<dbReference type="Pfam" id="PF00122">
    <property type="entry name" value="E1-E2_ATPase"/>
    <property type="match status" value="1"/>
</dbReference>
<evidence type="ECO:0000256" key="5">
    <source>
        <dbReference type="ARBA" id="ARBA00022568"/>
    </source>
</evidence>
<dbReference type="InterPro" id="IPR018303">
    <property type="entry name" value="ATPase_P-typ_P_site"/>
</dbReference>
<dbReference type="AlphaFoldDB" id="A0A173WHA3"/>
<dbReference type="Pfam" id="PF00690">
    <property type="entry name" value="Cation_ATPase_N"/>
    <property type="match status" value="1"/>
</dbReference>
<dbReference type="Pfam" id="PF00689">
    <property type="entry name" value="Cation_ATPase_C"/>
    <property type="match status" value="1"/>
</dbReference>
<dbReference type="Proteomes" id="UP000095447">
    <property type="component" value="Unassembled WGS sequence"/>
</dbReference>
<dbReference type="SUPFAM" id="SSF81653">
    <property type="entry name" value="Calcium ATPase, transduction domain A"/>
    <property type="match status" value="1"/>
</dbReference>
<keyword evidence="5" id="KW-0106">Calcium</keyword>
<dbReference type="InterPro" id="IPR004014">
    <property type="entry name" value="ATPase_P-typ_cation-transptr_N"/>
</dbReference>
<evidence type="ECO:0000313" key="16">
    <source>
        <dbReference type="EMBL" id="CUN38764.1"/>
    </source>
</evidence>
<comment type="similarity">
    <text evidence="2">Belongs to the cation transport ATPase (P-type) (TC 3.A.3) family. Type IIA subfamily.</text>
</comment>
<evidence type="ECO:0000256" key="4">
    <source>
        <dbReference type="ARBA" id="ARBA00022475"/>
    </source>
</evidence>
<dbReference type="RefSeq" id="WP_055052436.1">
    <property type="nucleotide sequence ID" value="NZ_CYZA01000001.1"/>
</dbReference>
<keyword evidence="16" id="KW-0378">Hydrolase</keyword>
<dbReference type="EC" id="7.2.2.10" evidence="3"/>
<feature type="transmembrane region" description="Helical" evidence="14">
    <location>
        <begin position="244"/>
        <end position="263"/>
    </location>
</feature>
<dbReference type="SFLD" id="SFLDF00027">
    <property type="entry name" value="p-type_atpase"/>
    <property type="match status" value="1"/>
</dbReference>
<dbReference type="InterPro" id="IPR036412">
    <property type="entry name" value="HAD-like_sf"/>
</dbReference>
<dbReference type="InterPro" id="IPR008250">
    <property type="entry name" value="ATPase_P-typ_transduc_dom_A_sf"/>
</dbReference>
<keyword evidence="10" id="KW-1278">Translocase</keyword>
<dbReference type="PRINTS" id="PR00120">
    <property type="entry name" value="HATPASE"/>
</dbReference>
<dbReference type="SMART" id="SM00831">
    <property type="entry name" value="Cation_ATPase_N"/>
    <property type="match status" value="1"/>
</dbReference>
<reference evidence="16 17" key="1">
    <citation type="submission" date="2015-09" db="EMBL/GenBank/DDBJ databases">
        <authorList>
            <consortium name="Pathogen Informatics"/>
        </authorList>
    </citation>
    <scope>NUCLEOTIDE SEQUENCE [LARGE SCALE GENOMIC DNA]</scope>
    <source>
        <strain evidence="16 17">2789STDY5608838</strain>
    </source>
</reference>
<dbReference type="InterPro" id="IPR001757">
    <property type="entry name" value="P_typ_ATPase"/>
</dbReference>
<dbReference type="InterPro" id="IPR059000">
    <property type="entry name" value="ATPase_P-type_domA"/>
</dbReference>
<dbReference type="FunFam" id="3.40.50.1000:FF:000028">
    <property type="entry name" value="Calcium-transporting P-type ATPase, putative"/>
    <property type="match status" value="1"/>
</dbReference>
<dbReference type="InterPro" id="IPR023298">
    <property type="entry name" value="ATPase_P-typ_TM_dom_sf"/>
</dbReference>
<evidence type="ECO:0000313" key="17">
    <source>
        <dbReference type="Proteomes" id="UP000095447"/>
    </source>
</evidence>
<evidence type="ECO:0000256" key="3">
    <source>
        <dbReference type="ARBA" id="ARBA00012790"/>
    </source>
</evidence>
<dbReference type="PANTHER" id="PTHR42861">
    <property type="entry name" value="CALCIUM-TRANSPORTING ATPASE"/>
    <property type="match status" value="1"/>
</dbReference>
<dbReference type="SFLD" id="SFLDG00002">
    <property type="entry name" value="C1.7:_P-type_atpase_like"/>
    <property type="match status" value="1"/>
</dbReference>
<dbReference type="FunFam" id="2.70.150.10:FF:000016">
    <property type="entry name" value="Calcium-transporting P-type ATPase putative"/>
    <property type="match status" value="1"/>
</dbReference>
<dbReference type="SUPFAM" id="SSF81660">
    <property type="entry name" value="Metal cation-transporting ATPase, ATP-binding domain N"/>
    <property type="match status" value="1"/>
</dbReference>
<evidence type="ECO:0000256" key="9">
    <source>
        <dbReference type="ARBA" id="ARBA00022840"/>
    </source>
</evidence>
<keyword evidence="8" id="KW-0547">Nucleotide-binding</keyword>
<feature type="transmembrane region" description="Helical" evidence="14">
    <location>
        <begin position="80"/>
        <end position="99"/>
    </location>
</feature>
<dbReference type="SUPFAM" id="SSF81665">
    <property type="entry name" value="Calcium ATPase, transmembrane domain M"/>
    <property type="match status" value="1"/>
</dbReference>
<evidence type="ECO:0000256" key="10">
    <source>
        <dbReference type="ARBA" id="ARBA00022967"/>
    </source>
</evidence>
<dbReference type="InterPro" id="IPR006068">
    <property type="entry name" value="ATPase_P-typ_cation-transptr_C"/>
</dbReference>
<keyword evidence="6 14" id="KW-0812">Transmembrane</keyword>
<dbReference type="SFLD" id="SFLDS00003">
    <property type="entry name" value="Haloacid_Dehalogenase"/>
    <property type="match status" value="1"/>
</dbReference>
<protein>
    <recommendedName>
        <fullName evidence="3">P-type Ca(2+) transporter</fullName>
        <ecNumber evidence="3">7.2.2.10</ecNumber>
    </recommendedName>
</protein>
<feature type="transmembrane region" description="Helical" evidence="14">
    <location>
        <begin position="667"/>
        <end position="689"/>
    </location>
</feature>
<evidence type="ECO:0000256" key="7">
    <source>
        <dbReference type="ARBA" id="ARBA00022723"/>
    </source>
</evidence>
<feature type="transmembrane region" description="Helical" evidence="14">
    <location>
        <begin position="56"/>
        <end position="74"/>
    </location>
</feature>
<keyword evidence="4" id="KW-1003">Cell membrane</keyword>
<dbReference type="FunFam" id="3.40.50.1000:FF:000001">
    <property type="entry name" value="Phospholipid-transporting ATPase IC"/>
    <property type="match status" value="1"/>
</dbReference>
<feature type="transmembrane region" description="Helical" evidence="14">
    <location>
        <begin position="741"/>
        <end position="762"/>
    </location>
</feature>